<dbReference type="EMBL" id="CP093326">
    <property type="protein sequence ID" value="UNK44354.1"/>
    <property type="molecule type" value="Genomic_DNA"/>
</dbReference>
<keyword evidence="3" id="KW-0255">Endonuclease</keyword>
<dbReference type="RefSeq" id="WP_241912863.1">
    <property type="nucleotide sequence ID" value="NZ_CP093326.1"/>
</dbReference>
<evidence type="ECO:0000313" key="3">
    <source>
        <dbReference type="EMBL" id="UNK44354.1"/>
    </source>
</evidence>
<evidence type="ECO:0000313" key="4">
    <source>
        <dbReference type="Proteomes" id="UP000829069"/>
    </source>
</evidence>
<feature type="region of interest" description="Disordered" evidence="1">
    <location>
        <begin position="339"/>
        <end position="364"/>
    </location>
</feature>
<feature type="region of interest" description="Disordered" evidence="1">
    <location>
        <begin position="623"/>
        <end position="645"/>
    </location>
</feature>
<reference evidence="3 4" key="1">
    <citation type="submission" date="2022-03" db="EMBL/GenBank/DDBJ databases">
        <title>Isotopic signatures of nitrous oxide derived from detoxification processes.</title>
        <authorList>
            <person name="Behrendt U."/>
            <person name="Buchen C."/>
            <person name="Well R."/>
            <person name="Ulrich A."/>
            <person name="Rohe L."/>
            <person name="Kolb S."/>
            <person name="Schloter M."/>
            <person name="Horn M.A."/>
            <person name="Augustin J."/>
        </authorList>
    </citation>
    <scope>NUCLEOTIDE SEQUENCE [LARGE SCALE GENOMIC DNA]</scope>
    <source>
        <strain evidence="3 4">S4-C24</strain>
    </source>
</reference>
<protein>
    <submittedName>
        <fullName evidence="3">HNH endonuclease</fullName>
    </submittedName>
</protein>
<accession>A0ABY3W2S7</accession>
<keyword evidence="3" id="KW-0378">Hydrolase</keyword>
<gene>
    <name evidence="3" type="ORF">MNQ99_10065</name>
</gene>
<evidence type="ECO:0000256" key="1">
    <source>
        <dbReference type="SAM" id="MobiDB-lite"/>
    </source>
</evidence>
<organism evidence="3 4">
    <name type="scientific">Arthrobacter sulfonylureivorans</name>
    <dbReference type="NCBI Taxonomy" id="2486855"/>
    <lineage>
        <taxon>Bacteria</taxon>
        <taxon>Bacillati</taxon>
        <taxon>Actinomycetota</taxon>
        <taxon>Actinomycetes</taxon>
        <taxon>Micrococcales</taxon>
        <taxon>Micrococcaceae</taxon>
        <taxon>Arthrobacter</taxon>
    </lineage>
</organism>
<feature type="region of interest" description="Disordered" evidence="1">
    <location>
        <begin position="1"/>
        <end position="48"/>
    </location>
</feature>
<name>A0ABY3W2S7_9MICC</name>
<sequence length="645" mass="68576">MASAPVEPDEPDPSGQGGMPFGPQSLDASGQPLADQSQAEPLGGAAGGAQLVGQARRFTTVQEFDGDGIPVDPDPGWVSGRWDESPEAETYWAELEASLGASLDGPCVDPLNGLLPREFFDDESCDRPADSDLPERAGFRDSAGLPVSAGGAGLPSGAAADAGTAGTGAGLRLSGRELLEVVGRQEPALMIYEEAACALVQTGRVLAWLEAHKFSLLNALYQQALDGQEEAWATPYEPEGRRPNGHDAESSVVDEAARALGLARRTAQEKIALALKLNGTFRNTLAALEAGDTSAVIAEALVNQADSLPEDARAGFEAVMLPAATEDSMNRPKFAARARTRREREHPESIAVRHAKARRDRRVELHPDQDGMAWLNAYLPAEEAVAAFNRIQSAAIALQGAEESRTLTQLRADVLSDLLLTGISPGPRMGKSGPRIAAQASLTVPALTLLGLGQEPAELDGYGPIAPDVARRLVGDGTSFTRILTDPINGAVLALDRKQYRPTKAQRRFLRTRDRTCRGGCNRAAEHCEIDHVHAYSKGGKTDVDCMCCFCKVHHALKTAGYAKVGQPVPGTIDWTTAAGITYSTTAEPLAVTPPGELADILERQEISELNTKLKVAWRKRQAAHPPTPHATHNGIATDLTPPPF</sequence>
<dbReference type="CDD" id="cd00085">
    <property type="entry name" value="HNHc"/>
    <property type="match status" value="1"/>
</dbReference>
<dbReference type="InterPro" id="IPR003615">
    <property type="entry name" value="HNH_nuc"/>
</dbReference>
<dbReference type="GO" id="GO:0004519">
    <property type="term" value="F:endonuclease activity"/>
    <property type="evidence" value="ECO:0007669"/>
    <property type="project" value="UniProtKB-KW"/>
</dbReference>
<proteinExistence type="predicted"/>
<keyword evidence="4" id="KW-1185">Reference proteome</keyword>
<evidence type="ECO:0000259" key="2">
    <source>
        <dbReference type="Pfam" id="PF02720"/>
    </source>
</evidence>
<dbReference type="Pfam" id="PF02720">
    <property type="entry name" value="DUF222"/>
    <property type="match status" value="1"/>
</dbReference>
<feature type="domain" description="DUF222" evidence="2">
    <location>
        <begin position="239"/>
        <end position="514"/>
    </location>
</feature>
<keyword evidence="3" id="KW-0540">Nuclease</keyword>
<dbReference type="Proteomes" id="UP000829069">
    <property type="component" value="Chromosome"/>
</dbReference>
<dbReference type="InterPro" id="IPR003870">
    <property type="entry name" value="DUF222"/>
</dbReference>